<dbReference type="SUPFAM" id="SSF46785">
    <property type="entry name" value="Winged helix' DNA-binding domain"/>
    <property type="match status" value="1"/>
</dbReference>
<evidence type="ECO:0000313" key="2">
    <source>
        <dbReference type="EMBL" id="TVT16488.1"/>
    </source>
</evidence>
<dbReference type="InterPro" id="IPR039422">
    <property type="entry name" value="MarR/SlyA-like"/>
</dbReference>
<name>A0A557ZWW1_9PSEU</name>
<dbReference type="PANTHER" id="PTHR33164:SF43">
    <property type="entry name" value="HTH-TYPE TRANSCRIPTIONAL REPRESSOR YETL"/>
    <property type="match status" value="1"/>
</dbReference>
<protein>
    <submittedName>
        <fullName evidence="2">Winged helix-turn-helix transcriptional regulator</fullName>
    </submittedName>
</protein>
<organism evidence="2 3">
    <name type="scientific">Amycolatopsis acidiphila</name>
    <dbReference type="NCBI Taxonomy" id="715473"/>
    <lineage>
        <taxon>Bacteria</taxon>
        <taxon>Bacillati</taxon>
        <taxon>Actinomycetota</taxon>
        <taxon>Actinomycetes</taxon>
        <taxon>Pseudonocardiales</taxon>
        <taxon>Pseudonocardiaceae</taxon>
        <taxon>Amycolatopsis</taxon>
    </lineage>
</organism>
<dbReference type="SMART" id="SM00347">
    <property type="entry name" value="HTH_MARR"/>
    <property type="match status" value="1"/>
</dbReference>
<evidence type="ECO:0000259" key="1">
    <source>
        <dbReference type="PROSITE" id="PS50995"/>
    </source>
</evidence>
<dbReference type="GO" id="GO:0003700">
    <property type="term" value="F:DNA-binding transcription factor activity"/>
    <property type="evidence" value="ECO:0007669"/>
    <property type="project" value="InterPro"/>
</dbReference>
<reference evidence="2 3" key="1">
    <citation type="submission" date="2019-07" db="EMBL/GenBank/DDBJ databases">
        <title>New species of Amycolatopsis and Streptomyces.</title>
        <authorList>
            <person name="Duangmal K."/>
            <person name="Teo W.F.A."/>
            <person name="Lipun K."/>
        </authorList>
    </citation>
    <scope>NUCLEOTIDE SEQUENCE [LARGE SCALE GENOMIC DNA]</scope>
    <source>
        <strain evidence="2 3">JCM 30562</strain>
    </source>
</reference>
<proteinExistence type="predicted"/>
<gene>
    <name evidence="2" type="ORF">FNH06_34530</name>
</gene>
<comment type="caution">
    <text evidence="2">The sequence shown here is derived from an EMBL/GenBank/DDBJ whole genome shotgun (WGS) entry which is preliminary data.</text>
</comment>
<dbReference type="InterPro" id="IPR036390">
    <property type="entry name" value="WH_DNA-bd_sf"/>
</dbReference>
<dbReference type="InterPro" id="IPR000835">
    <property type="entry name" value="HTH_MarR-typ"/>
</dbReference>
<dbReference type="Gene3D" id="1.10.10.10">
    <property type="entry name" value="Winged helix-like DNA-binding domain superfamily/Winged helix DNA-binding domain"/>
    <property type="match status" value="1"/>
</dbReference>
<dbReference type="PANTHER" id="PTHR33164">
    <property type="entry name" value="TRANSCRIPTIONAL REGULATOR, MARR FAMILY"/>
    <property type="match status" value="1"/>
</dbReference>
<sequence length="148" mass="15744">MQDVTQPPATSPAMLLVLLGRRLRERMDAELREQGLSLRHMSALGHLAGGPGLSYSELARRARITVQSMQSTLAQLEAMGAIERRTEPGRGRTAELHVTGTGAALLAKGREIVRATDEQLVSALGEDEHALTTMLLRALSASAGPAAP</sequence>
<dbReference type="PROSITE" id="PS50995">
    <property type="entry name" value="HTH_MARR_2"/>
    <property type="match status" value="1"/>
</dbReference>
<dbReference type="OrthoDB" id="3177763at2"/>
<dbReference type="EMBL" id="VJZA01000101">
    <property type="protein sequence ID" value="TVT16488.1"/>
    <property type="molecule type" value="Genomic_DNA"/>
</dbReference>
<feature type="domain" description="HTH marR-type" evidence="1">
    <location>
        <begin position="9"/>
        <end position="141"/>
    </location>
</feature>
<accession>A0A557ZWW1</accession>
<dbReference type="Pfam" id="PF12802">
    <property type="entry name" value="MarR_2"/>
    <property type="match status" value="1"/>
</dbReference>
<evidence type="ECO:0000313" key="3">
    <source>
        <dbReference type="Proteomes" id="UP000318578"/>
    </source>
</evidence>
<dbReference type="GO" id="GO:0006950">
    <property type="term" value="P:response to stress"/>
    <property type="evidence" value="ECO:0007669"/>
    <property type="project" value="TreeGrafter"/>
</dbReference>
<keyword evidence="3" id="KW-1185">Reference proteome</keyword>
<dbReference type="Proteomes" id="UP000318578">
    <property type="component" value="Unassembled WGS sequence"/>
</dbReference>
<dbReference type="PRINTS" id="PR00598">
    <property type="entry name" value="HTHMARR"/>
</dbReference>
<dbReference type="AlphaFoldDB" id="A0A557ZWW1"/>
<dbReference type="InterPro" id="IPR036388">
    <property type="entry name" value="WH-like_DNA-bd_sf"/>
</dbReference>